<evidence type="ECO:0000313" key="2">
    <source>
        <dbReference type="EMBL" id="CAD8577590.1"/>
    </source>
</evidence>
<dbReference type="Pfam" id="PF16940">
    <property type="entry name" value="Tic110"/>
    <property type="match status" value="1"/>
</dbReference>
<reference evidence="2" key="1">
    <citation type="submission" date="2021-01" db="EMBL/GenBank/DDBJ databases">
        <authorList>
            <person name="Corre E."/>
            <person name="Pelletier E."/>
            <person name="Niang G."/>
            <person name="Scheremetjew M."/>
            <person name="Finn R."/>
            <person name="Kale V."/>
            <person name="Holt S."/>
            <person name="Cochrane G."/>
            <person name="Meng A."/>
            <person name="Brown T."/>
            <person name="Cohen L."/>
        </authorList>
    </citation>
    <scope>NUCLEOTIDE SEQUENCE</scope>
    <source>
        <strain evidence="2">Clade-D-RCC2572</strain>
    </source>
</reference>
<name>A0A6U0ADQ7_9CHLO</name>
<accession>A0A6U0ADQ7</accession>
<feature type="compositionally biased region" description="Acidic residues" evidence="1">
    <location>
        <begin position="586"/>
        <end position="601"/>
    </location>
</feature>
<dbReference type="PANTHER" id="PTHR34935:SF3">
    <property type="entry name" value="PROTEIN TIC110, CHLOROPLASTIC"/>
    <property type="match status" value="1"/>
</dbReference>
<dbReference type="GO" id="GO:0045037">
    <property type="term" value="P:protein import into chloroplast stroma"/>
    <property type="evidence" value="ECO:0007669"/>
    <property type="project" value="TreeGrafter"/>
</dbReference>
<evidence type="ECO:0000256" key="1">
    <source>
        <dbReference type="SAM" id="MobiDB-lite"/>
    </source>
</evidence>
<organism evidence="2">
    <name type="scientific">Ostreococcus mediterraneus</name>
    <dbReference type="NCBI Taxonomy" id="1486918"/>
    <lineage>
        <taxon>Eukaryota</taxon>
        <taxon>Viridiplantae</taxon>
        <taxon>Chlorophyta</taxon>
        <taxon>Mamiellophyceae</taxon>
        <taxon>Mamiellales</taxon>
        <taxon>Bathycoccaceae</taxon>
        <taxon>Ostreococcus</taxon>
    </lineage>
</organism>
<dbReference type="GO" id="GO:0061927">
    <property type="term" value="C:TOC-TIC supercomplex I"/>
    <property type="evidence" value="ECO:0007669"/>
    <property type="project" value="TreeGrafter"/>
</dbReference>
<proteinExistence type="predicted"/>
<dbReference type="PANTHER" id="PTHR34935">
    <property type="entry name" value="PROTEIN TIC110, CHLOROPLASTIC"/>
    <property type="match status" value="1"/>
</dbReference>
<feature type="region of interest" description="Disordered" evidence="1">
    <location>
        <begin position="556"/>
        <end position="603"/>
    </location>
</feature>
<dbReference type="EMBL" id="HBEW01001503">
    <property type="protein sequence ID" value="CAD8577590.1"/>
    <property type="molecule type" value="Transcribed_RNA"/>
</dbReference>
<dbReference type="InterPro" id="IPR031610">
    <property type="entry name" value="TIC110"/>
</dbReference>
<dbReference type="AlphaFoldDB" id="A0A6U0ADQ7"/>
<sequence length="926" mass="101429">MPVNVRTAAKVGLTAIVGGGAAYGVMTADKKRLTAAPKTLWNSLQGRDPLSVTSEEVNAVGARFGIQNMGATCSTEMTELYDVYLMSLVPQGMDPVQGWEPEALRQFRQTLGIDDASAAQAHLEAGRRLFRKRIELGSTDKETDLESRKEFQKLVFISTQTFGEEQARFLLPWKRVFRVSDAQVDLALKDNASQLLRTALKESAAIEQVNSTAIAEAKAYQQELNLDDNSAGEIAQELATAHVAQIVNETIALCKERGSSRDMSKVCANVDSVLAYNAKLSSAVGSFPGVGPVSLFGGDFDAKMSDLAEIFKAYLEEGIKGFSFSAALSDNLGKLRLVFGMGNKEADDIILKSTTASYRMALRDAVKSGKLDQAESPAKVLQAMCEGLRFPPEVAAGIHEENYRTKLEACLADKMLTDADVEALARVRKLLCVPKGVVEKLHFEICGEVYRSAVRAALSVPTEAFTPQLRDRCKTAKANVRLDDETALKILGAEARKQLNAFIRTSKSIRNKTDAQKEIRKMVFYNQGVVTPLVSDLTKSKAEAAAKELAELMKEATEAAKKEEEEEKAAAAAAAGESEEKKEGEEAAAAEEAKTEEEAEPEVIKMEETAHQKEITLAADMDVVTRQAMYREYLMFCMTGDQVNAPMGVRINIERDQSEFKRLSQLGDILGLDMMQVGQVHKDLADKAFRTQAENMLSDGAGLTAQRAEKLKEIQTQLNLPEEEAQKIIKGITAQRMMANVQSQISAGTLDSAEIRKMSEAGVEIDRMIPADKRMNLFRKNAERRLSDGSGSANIDELTATLVADLKIDEAKAKEELVKIAGEKKRSQMIQGVAVLRQKKAADVLVSCRNLVACQSVAPDAKLDWKVESEVFDMYSVFVSEVSDVQERKTLQDVLNISDENAAKLEKVVAEGAFKFSEDALDEALF</sequence>
<gene>
    <name evidence="2" type="ORF">OMED0929_LOCUS1280</name>
</gene>
<protein>
    <submittedName>
        <fullName evidence="2">Uncharacterized protein</fullName>
    </submittedName>
</protein>